<dbReference type="Gene3D" id="3.80.10.10">
    <property type="entry name" value="Ribonuclease Inhibitor"/>
    <property type="match status" value="1"/>
</dbReference>
<dbReference type="EnsemblPlants" id="KEH41246">
    <property type="protein sequence ID" value="KEH41246"/>
    <property type="gene ID" value="MTR_1g047190"/>
</dbReference>
<reference evidence="13" key="3">
    <citation type="submission" date="2015-04" db="UniProtKB">
        <authorList>
            <consortium name="EnsemblPlants"/>
        </authorList>
    </citation>
    <scope>IDENTIFICATION</scope>
    <source>
        <strain evidence="13">cv. Jemalong A17</strain>
    </source>
</reference>
<dbReference type="PRINTS" id="PR00019">
    <property type="entry name" value="LEURICHRPT"/>
</dbReference>
<dbReference type="STRING" id="3880.A0A072VI09"/>
<dbReference type="FunFam" id="3.80.10.10:FF:000111">
    <property type="entry name" value="LRR receptor-like serine/threonine-protein kinase ERECTA"/>
    <property type="match status" value="1"/>
</dbReference>
<keyword evidence="14" id="KW-1185">Reference proteome</keyword>
<evidence type="ECO:0000256" key="6">
    <source>
        <dbReference type="ARBA" id="ARBA00022737"/>
    </source>
</evidence>
<evidence type="ECO:0000256" key="5">
    <source>
        <dbReference type="ARBA" id="ARBA00022729"/>
    </source>
</evidence>
<dbReference type="InterPro" id="IPR032675">
    <property type="entry name" value="LRR_dom_sf"/>
</dbReference>
<evidence type="ECO:0000256" key="2">
    <source>
        <dbReference type="ARBA" id="ARBA00009592"/>
    </source>
</evidence>
<dbReference type="HOGENOM" id="CLU_000288_18_11_1"/>
<reference evidence="12 14" key="2">
    <citation type="journal article" date="2014" name="BMC Genomics">
        <title>An improved genome release (version Mt4.0) for the model legume Medicago truncatula.</title>
        <authorList>
            <person name="Tang H."/>
            <person name="Krishnakumar V."/>
            <person name="Bidwell S."/>
            <person name="Rosen B."/>
            <person name="Chan A."/>
            <person name="Zhou S."/>
            <person name="Gentzbittel L."/>
            <person name="Childs K.L."/>
            <person name="Yandell M."/>
            <person name="Gundlach H."/>
            <person name="Mayer K.F."/>
            <person name="Schwartz D.C."/>
            <person name="Town C.D."/>
        </authorList>
    </citation>
    <scope>GENOME REANNOTATION</scope>
    <source>
        <strain evidence="12">A17</strain>
        <strain evidence="13 14">cv. Jemalong A17</strain>
    </source>
</reference>
<keyword evidence="7 11" id="KW-1133">Transmembrane helix</keyword>
<dbReference type="EMBL" id="CM001217">
    <property type="protein sequence ID" value="KEH41246.1"/>
    <property type="molecule type" value="Genomic_DNA"/>
</dbReference>
<dbReference type="Pfam" id="PF00560">
    <property type="entry name" value="LRR_1"/>
    <property type="match status" value="7"/>
</dbReference>
<organism evidence="12 14">
    <name type="scientific">Medicago truncatula</name>
    <name type="common">Barrel medic</name>
    <name type="synonym">Medicago tribuloides</name>
    <dbReference type="NCBI Taxonomy" id="3880"/>
    <lineage>
        <taxon>Eukaryota</taxon>
        <taxon>Viridiplantae</taxon>
        <taxon>Streptophyta</taxon>
        <taxon>Embryophyta</taxon>
        <taxon>Tracheophyta</taxon>
        <taxon>Spermatophyta</taxon>
        <taxon>Magnoliopsida</taxon>
        <taxon>eudicotyledons</taxon>
        <taxon>Gunneridae</taxon>
        <taxon>Pentapetalae</taxon>
        <taxon>rosids</taxon>
        <taxon>fabids</taxon>
        <taxon>Fabales</taxon>
        <taxon>Fabaceae</taxon>
        <taxon>Papilionoideae</taxon>
        <taxon>50 kb inversion clade</taxon>
        <taxon>NPAAA clade</taxon>
        <taxon>Hologalegina</taxon>
        <taxon>IRL clade</taxon>
        <taxon>Trifolieae</taxon>
        <taxon>Medicago</taxon>
    </lineage>
</organism>
<dbReference type="AlphaFoldDB" id="A0A072VI09"/>
<dbReference type="PANTHER" id="PTHR48065">
    <property type="entry name" value="OS10G0469600 PROTEIN"/>
    <property type="match status" value="1"/>
</dbReference>
<gene>
    <name evidence="12" type="ordered locus">MTR_1g047190</name>
</gene>
<evidence type="ECO:0000256" key="10">
    <source>
        <dbReference type="SAM" id="MobiDB-lite"/>
    </source>
</evidence>
<proteinExistence type="inferred from homology"/>
<evidence type="ECO:0000256" key="11">
    <source>
        <dbReference type="SAM" id="Phobius"/>
    </source>
</evidence>
<dbReference type="Proteomes" id="UP000002051">
    <property type="component" value="Unassembled WGS sequence"/>
</dbReference>
<evidence type="ECO:0000256" key="7">
    <source>
        <dbReference type="ARBA" id="ARBA00022989"/>
    </source>
</evidence>
<keyword evidence="6" id="KW-0677">Repeat</keyword>
<evidence type="ECO:0000256" key="9">
    <source>
        <dbReference type="ARBA" id="ARBA00023180"/>
    </source>
</evidence>
<dbReference type="InterPro" id="IPR001611">
    <property type="entry name" value="Leu-rich_rpt"/>
</dbReference>
<evidence type="ECO:0000313" key="13">
    <source>
        <dbReference type="EnsemblPlants" id="KEH41246"/>
    </source>
</evidence>
<keyword evidence="9" id="KW-0325">Glycoprotein</keyword>
<keyword evidence="8 11" id="KW-0472">Membrane</keyword>
<name>A0A072VI09_MEDTR</name>
<feature type="region of interest" description="Disordered" evidence="10">
    <location>
        <begin position="1"/>
        <end position="56"/>
    </location>
</feature>
<evidence type="ECO:0000313" key="12">
    <source>
        <dbReference type="EMBL" id="KEH41246.1"/>
    </source>
</evidence>
<keyword evidence="5" id="KW-0732">Signal</keyword>
<evidence type="ECO:0000256" key="1">
    <source>
        <dbReference type="ARBA" id="ARBA00004167"/>
    </source>
</evidence>
<dbReference type="FunFam" id="3.80.10.10:FF:000041">
    <property type="entry name" value="LRR receptor-like serine/threonine-protein kinase ERECTA"/>
    <property type="match status" value="1"/>
</dbReference>
<sequence length="486" mass="53808">MAGEVRGSRKSVRAHAVQVHHPPSGGEEPATDDSTEPCSRRTEQSSILQHNGFHPTNHLRKNYKQISQAITSNSKHVESPAMSNNKHTNEIENGCNKSKTNILGILDLSNNELKGELPDCWNNLASLQFVDLRNNKLSGKIPFSMGALVNMEALILRNNGLSGQLTSSLKKCSDKLALLDLGENKFHGPLPSWVGDNLHQLVILSLRFNNLSGSIPSNVCYLRKLRVLDLSLNNLSGGIPTCVMNFTAMTQDTVNSTSSKNHGYTISTATSFLEIYYDFTSFLTWKGVDQPYKDADVFLKSIDLSSNHLTGDIPAEIEYLFGLISLNLSRNNLSGEVISNIGNFKSLEFLDLSRNHLSGRIPSSLAHIDRLSMLDLSNNQLYGKIPIGTQLQTFNASSFEENFNLCGEPLDKICPGEDPANPRVPTTNAGDENSMFLETLYMSMGLGFFTGFVGLVGSILLLPSWRDTYSRFLNTLILKVFTWWKQ</sequence>
<comment type="subcellular location">
    <subcellularLocation>
        <location evidence="1">Membrane</location>
        <topology evidence="1">Single-pass membrane protein</topology>
    </subcellularLocation>
</comment>
<dbReference type="GO" id="GO:0016020">
    <property type="term" value="C:membrane"/>
    <property type="evidence" value="ECO:0007669"/>
    <property type="project" value="UniProtKB-SubCell"/>
</dbReference>
<protein>
    <submittedName>
        <fullName evidence="12">Receptor-like protein</fullName>
    </submittedName>
</protein>
<keyword evidence="3" id="KW-0433">Leucine-rich repeat</keyword>
<evidence type="ECO:0000313" key="14">
    <source>
        <dbReference type="Proteomes" id="UP000002051"/>
    </source>
</evidence>
<dbReference type="PANTHER" id="PTHR48065:SF18">
    <property type="entry name" value="LRR RECEPTOR-LIKE KINASE FAMILY PROTEIN"/>
    <property type="match status" value="1"/>
</dbReference>
<dbReference type="SUPFAM" id="SSF52058">
    <property type="entry name" value="L domain-like"/>
    <property type="match status" value="1"/>
</dbReference>
<feature type="transmembrane region" description="Helical" evidence="11">
    <location>
        <begin position="440"/>
        <end position="462"/>
    </location>
</feature>
<reference evidence="12 14" key="1">
    <citation type="journal article" date="2011" name="Nature">
        <title>The Medicago genome provides insight into the evolution of rhizobial symbioses.</title>
        <authorList>
            <person name="Young N.D."/>
            <person name="Debelle F."/>
            <person name="Oldroyd G.E."/>
            <person name="Geurts R."/>
            <person name="Cannon S.B."/>
            <person name="Udvardi M.K."/>
            <person name="Benedito V.A."/>
            <person name="Mayer K.F."/>
            <person name="Gouzy J."/>
            <person name="Schoof H."/>
            <person name="Van de Peer Y."/>
            <person name="Proost S."/>
            <person name="Cook D.R."/>
            <person name="Meyers B.C."/>
            <person name="Spannagl M."/>
            <person name="Cheung F."/>
            <person name="De Mita S."/>
            <person name="Krishnakumar V."/>
            <person name="Gundlach H."/>
            <person name="Zhou S."/>
            <person name="Mudge J."/>
            <person name="Bharti A.K."/>
            <person name="Murray J.D."/>
            <person name="Naoumkina M.A."/>
            <person name="Rosen B."/>
            <person name="Silverstein K.A."/>
            <person name="Tang H."/>
            <person name="Rombauts S."/>
            <person name="Zhao P.X."/>
            <person name="Zhou P."/>
            <person name="Barbe V."/>
            <person name="Bardou P."/>
            <person name="Bechner M."/>
            <person name="Bellec A."/>
            <person name="Berger A."/>
            <person name="Berges H."/>
            <person name="Bidwell S."/>
            <person name="Bisseling T."/>
            <person name="Choisne N."/>
            <person name="Couloux A."/>
            <person name="Denny R."/>
            <person name="Deshpande S."/>
            <person name="Dai X."/>
            <person name="Doyle J.J."/>
            <person name="Dudez A.M."/>
            <person name="Farmer A.D."/>
            <person name="Fouteau S."/>
            <person name="Franken C."/>
            <person name="Gibelin C."/>
            <person name="Gish J."/>
            <person name="Goldstein S."/>
            <person name="Gonzalez A.J."/>
            <person name="Green P.J."/>
            <person name="Hallab A."/>
            <person name="Hartog M."/>
            <person name="Hua A."/>
            <person name="Humphray S.J."/>
            <person name="Jeong D.H."/>
            <person name="Jing Y."/>
            <person name="Jocker A."/>
            <person name="Kenton S.M."/>
            <person name="Kim D.J."/>
            <person name="Klee K."/>
            <person name="Lai H."/>
            <person name="Lang C."/>
            <person name="Lin S."/>
            <person name="Macmil S.L."/>
            <person name="Magdelenat G."/>
            <person name="Matthews L."/>
            <person name="McCorrison J."/>
            <person name="Monaghan E.L."/>
            <person name="Mun J.H."/>
            <person name="Najar F.Z."/>
            <person name="Nicholson C."/>
            <person name="Noirot C."/>
            <person name="O'Bleness M."/>
            <person name="Paule C.R."/>
            <person name="Poulain J."/>
            <person name="Prion F."/>
            <person name="Qin B."/>
            <person name="Qu C."/>
            <person name="Retzel E.F."/>
            <person name="Riddle C."/>
            <person name="Sallet E."/>
            <person name="Samain S."/>
            <person name="Samson N."/>
            <person name="Sanders I."/>
            <person name="Saurat O."/>
            <person name="Scarpelli C."/>
            <person name="Schiex T."/>
            <person name="Segurens B."/>
            <person name="Severin A.J."/>
            <person name="Sherrier D.J."/>
            <person name="Shi R."/>
            <person name="Sims S."/>
            <person name="Singer S.R."/>
            <person name="Sinharoy S."/>
            <person name="Sterck L."/>
            <person name="Viollet A."/>
            <person name="Wang B.B."/>
            <person name="Wang K."/>
            <person name="Wang M."/>
            <person name="Wang X."/>
            <person name="Warfsmann J."/>
            <person name="Weissenbach J."/>
            <person name="White D.D."/>
            <person name="White J.D."/>
            <person name="Wiley G.B."/>
            <person name="Wincker P."/>
            <person name="Xing Y."/>
            <person name="Yang L."/>
            <person name="Yao Z."/>
            <person name="Ying F."/>
            <person name="Zhai J."/>
            <person name="Zhou L."/>
            <person name="Zuber A."/>
            <person name="Denarie J."/>
            <person name="Dixon R.A."/>
            <person name="May G.D."/>
            <person name="Schwartz D.C."/>
            <person name="Rogers J."/>
            <person name="Quetier F."/>
            <person name="Town C.D."/>
            <person name="Roe B.A."/>
        </authorList>
    </citation>
    <scope>NUCLEOTIDE SEQUENCE [LARGE SCALE GENOMIC DNA]</scope>
    <source>
        <strain evidence="12">A17</strain>
        <strain evidence="13 14">cv. Jemalong A17</strain>
    </source>
</reference>
<evidence type="ECO:0000256" key="8">
    <source>
        <dbReference type="ARBA" id="ARBA00023136"/>
    </source>
</evidence>
<accession>A0A072VI09</accession>
<keyword evidence="12" id="KW-0675">Receptor</keyword>
<comment type="similarity">
    <text evidence="2">Belongs to the RLP family.</text>
</comment>
<evidence type="ECO:0000256" key="4">
    <source>
        <dbReference type="ARBA" id="ARBA00022692"/>
    </source>
</evidence>
<keyword evidence="4 11" id="KW-0812">Transmembrane</keyword>
<evidence type="ECO:0000256" key="3">
    <source>
        <dbReference type="ARBA" id="ARBA00022614"/>
    </source>
</evidence>
<feature type="region of interest" description="Disordered" evidence="10">
    <location>
        <begin position="72"/>
        <end position="92"/>
    </location>
</feature>